<feature type="non-terminal residue" evidence="2">
    <location>
        <position position="1"/>
    </location>
</feature>
<keyword evidence="1" id="KW-0472">Membrane</keyword>
<dbReference type="AlphaFoldDB" id="A0A382L9R0"/>
<feature type="transmembrane region" description="Helical" evidence="1">
    <location>
        <begin position="34"/>
        <end position="56"/>
    </location>
</feature>
<name>A0A382L9R0_9ZZZZ</name>
<proteinExistence type="predicted"/>
<evidence type="ECO:0000313" key="2">
    <source>
        <dbReference type="EMBL" id="SVC33436.1"/>
    </source>
</evidence>
<protein>
    <submittedName>
        <fullName evidence="2">Uncharacterized protein</fullName>
    </submittedName>
</protein>
<keyword evidence="1" id="KW-1133">Transmembrane helix</keyword>
<sequence length="103" mass="11978">FDQELSNSQQPNGRRHEINLQLVKLIQQREGRKFYLSIFLVSILFVIIALMMVFQAFQLDITNGWKEILLVLVGVLSVSLSKLIDHWYANDERESDLLESAQD</sequence>
<organism evidence="2">
    <name type="scientific">marine metagenome</name>
    <dbReference type="NCBI Taxonomy" id="408172"/>
    <lineage>
        <taxon>unclassified sequences</taxon>
        <taxon>metagenomes</taxon>
        <taxon>ecological metagenomes</taxon>
    </lineage>
</organism>
<keyword evidence="1" id="KW-0812">Transmembrane</keyword>
<evidence type="ECO:0000256" key="1">
    <source>
        <dbReference type="SAM" id="Phobius"/>
    </source>
</evidence>
<dbReference type="EMBL" id="UINC01085665">
    <property type="protein sequence ID" value="SVC33436.1"/>
    <property type="molecule type" value="Genomic_DNA"/>
</dbReference>
<gene>
    <name evidence="2" type="ORF">METZ01_LOCUS286290</name>
</gene>
<accession>A0A382L9R0</accession>
<reference evidence="2" key="1">
    <citation type="submission" date="2018-05" db="EMBL/GenBank/DDBJ databases">
        <authorList>
            <person name="Lanie J.A."/>
            <person name="Ng W.-L."/>
            <person name="Kazmierczak K.M."/>
            <person name="Andrzejewski T.M."/>
            <person name="Davidsen T.M."/>
            <person name="Wayne K.J."/>
            <person name="Tettelin H."/>
            <person name="Glass J.I."/>
            <person name="Rusch D."/>
            <person name="Podicherti R."/>
            <person name="Tsui H.-C.T."/>
            <person name="Winkler M.E."/>
        </authorList>
    </citation>
    <scope>NUCLEOTIDE SEQUENCE</scope>
</reference>